<evidence type="ECO:0008006" key="4">
    <source>
        <dbReference type="Google" id="ProtNLM"/>
    </source>
</evidence>
<proteinExistence type="predicted"/>
<sequence>MVSGKDSSNPLMANNLTKIVWYSTHHVALIKSWLVQKQTALGVNTPRCDEDRLELIELMVFLLPKLEKVGIGVNDVTRLEALIDKKVVVVTEATIREALHSDDAKGVECLPNEEIFTELARMGYEKPSTKLTFYKAFFSSQWKFLIHTILQCMSAKRTSWNEFSSSMASAVICLSSGRKFNFSKKQVGDLSTHTTKYTSPALIQKVFANIRQIDKGFSGVETSLFEGMIVEQPVVEGDADEVHGEDVNAGDVAEGDVSAANDKVPTADEQPSIPSLIPPTPPPQPSQDIPSTFHVQPTPPQSPQVQQQSPQPQPQTSQDARISMNLLQDLMDTYTTLTRRVEHLELDKIAQALEITKLKQRVKKLERRNKVKVLTLRRLRQVGTGQRTDTSDDNVMDNVSNQGRMIDEMDQDADVVLKESKDVDDIVKDDQDAKVDEEDESEPTELQEVVDIVTTTKLITEAKEDPAVKRYQAFKRKPQTEAQARKNMMIYLKNVAGFKMDYFKGMSYDDIRPIFEVKFNTNVAFLQKTKEQINEEESRALKRINETLAEKAAKRKKLDEEVEDLKRHLQIVLNEEDDVYTEATPLARKKNQRSVYGPAKVKSWKLLESCGVQIIAFTTTQLILLVDRKYPLTKFTLDQMLNVVRLEFEEESEVSFELLRFIQQQHQKGAQLE</sequence>
<gene>
    <name evidence="3" type="ORF">Tci_262552</name>
</gene>
<protein>
    <recommendedName>
        <fullName evidence="4">Synaptobrevin, longin-like domain protein</fullName>
    </recommendedName>
</protein>
<feature type="region of interest" description="Disordered" evidence="2">
    <location>
        <begin position="262"/>
        <end position="318"/>
    </location>
</feature>
<feature type="compositionally biased region" description="Pro residues" evidence="2">
    <location>
        <begin position="276"/>
        <end position="285"/>
    </location>
</feature>
<dbReference type="EMBL" id="BKCJ010079627">
    <property type="protein sequence ID" value="GEW90576.1"/>
    <property type="molecule type" value="Genomic_DNA"/>
</dbReference>
<reference evidence="3" key="1">
    <citation type="journal article" date="2019" name="Sci. Rep.">
        <title>Draft genome of Tanacetum cinerariifolium, the natural source of mosquito coil.</title>
        <authorList>
            <person name="Yamashiro T."/>
            <person name="Shiraishi A."/>
            <person name="Satake H."/>
            <person name="Nakayama K."/>
        </authorList>
    </citation>
    <scope>NUCLEOTIDE SEQUENCE</scope>
</reference>
<feature type="compositionally biased region" description="Low complexity" evidence="2">
    <location>
        <begin position="303"/>
        <end position="318"/>
    </location>
</feature>
<name>A0A699GY36_TANCI</name>
<feature type="coiled-coil region" evidence="1">
    <location>
        <begin position="530"/>
        <end position="575"/>
    </location>
</feature>
<organism evidence="3">
    <name type="scientific">Tanacetum cinerariifolium</name>
    <name type="common">Dalmatian daisy</name>
    <name type="synonym">Chrysanthemum cinerariifolium</name>
    <dbReference type="NCBI Taxonomy" id="118510"/>
    <lineage>
        <taxon>Eukaryota</taxon>
        <taxon>Viridiplantae</taxon>
        <taxon>Streptophyta</taxon>
        <taxon>Embryophyta</taxon>
        <taxon>Tracheophyta</taxon>
        <taxon>Spermatophyta</taxon>
        <taxon>Magnoliopsida</taxon>
        <taxon>eudicotyledons</taxon>
        <taxon>Gunneridae</taxon>
        <taxon>Pentapetalae</taxon>
        <taxon>asterids</taxon>
        <taxon>campanulids</taxon>
        <taxon>Asterales</taxon>
        <taxon>Asteraceae</taxon>
        <taxon>Asteroideae</taxon>
        <taxon>Anthemideae</taxon>
        <taxon>Anthemidinae</taxon>
        <taxon>Tanacetum</taxon>
    </lineage>
</organism>
<feature type="coiled-coil region" evidence="1">
    <location>
        <begin position="327"/>
        <end position="368"/>
    </location>
</feature>
<evidence type="ECO:0000256" key="2">
    <source>
        <dbReference type="SAM" id="MobiDB-lite"/>
    </source>
</evidence>
<comment type="caution">
    <text evidence="3">The sequence shown here is derived from an EMBL/GenBank/DDBJ whole genome shotgun (WGS) entry which is preliminary data.</text>
</comment>
<accession>A0A699GY36</accession>
<keyword evidence="1" id="KW-0175">Coiled coil</keyword>
<dbReference type="AlphaFoldDB" id="A0A699GY36"/>
<evidence type="ECO:0000313" key="3">
    <source>
        <dbReference type="EMBL" id="GEW90576.1"/>
    </source>
</evidence>
<evidence type="ECO:0000256" key="1">
    <source>
        <dbReference type="SAM" id="Coils"/>
    </source>
</evidence>